<evidence type="ECO:0008006" key="3">
    <source>
        <dbReference type="Google" id="ProtNLM"/>
    </source>
</evidence>
<dbReference type="Pfam" id="PF09203">
    <property type="entry name" value="MspA"/>
    <property type="match status" value="1"/>
</dbReference>
<dbReference type="InterPro" id="IPR015286">
    <property type="entry name" value="Porin_fam_mycobact-type"/>
</dbReference>
<name>H5TPW6_GORO1</name>
<dbReference type="EMBL" id="BAFB01000169">
    <property type="protein sequence ID" value="GAB35524.1"/>
    <property type="molecule type" value="Genomic_DNA"/>
</dbReference>
<evidence type="ECO:0000313" key="1">
    <source>
        <dbReference type="EMBL" id="GAB35524.1"/>
    </source>
</evidence>
<dbReference type="AlphaFoldDB" id="H5TPW6"/>
<sequence length="240" mass="24145">MQIDIPRRGIMKKSFTRGLTAAAALTGAAVMGLSGLGVGDAHANGKVTKVLVDGTPVTIEVTGEHVDIQRPTNLSPVSREAWGSGKVKVTVGGKAKGGSVKVGYEVGCQVNFGGELGVGDPGAGISVAPDTSGGLTPTTSGTLPAPSATATLGPGGVTQVWLIGNMGITSSNISNTQDSNYAVSGYTFSGNTGSFAYSQEGFRVNNCAGYAAARTIVQVSVKTDSVKGIVNYTGKQFSLG</sequence>
<protein>
    <recommendedName>
        <fullName evidence="3">MspA family protein</fullName>
    </recommendedName>
</protein>
<dbReference type="Proteomes" id="UP000005038">
    <property type="component" value="Unassembled WGS sequence"/>
</dbReference>
<organism evidence="1 2">
    <name type="scientific">Gordonia otitidis (strain DSM 44809 / CCUG 52243 / JCM 12355 / NBRC 100426 / IFM 10032)</name>
    <dbReference type="NCBI Taxonomy" id="1108044"/>
    <lineage>
        <taxon>Bacteria</taxon>
        <taxon>Bacillati</taxon>
        <taxon>Actinomycetota</taxon>
        <taxon>Actinomycetes</taxon>
        <taxon>Mycobacteriales</taxon>
        <taxon>Gordoniaceae</taxon>
        <taxon>Gordonia</taxon>
    </lineage>
</organism>
<keyword evidence="2" id="KW-1185">Reference proteome</keyword>
<accession>H5TPW6</accession>
<gene>
    <name evidence="1" type="ORF">GOOTI_169_00220</name>
</gene>
<reference evidence="1" key="1">
    <citation type="submission" date="2012-02" db="EMBL/GenBank/DDBJ databases">
        <title>Whole genome shotgun sequence of Gordonia otitidis NBRC 100426.</title>
        <authorList>
            <person name="Yoshida I."/>
            <person name="Hosoyama A."/>
            <person name="Tsuchikane K."/>
            <person name="Katsumata H."/>
            <person name="Yamazaki S."/>
            <person name="Fujita N."/>
        </authorList>
    </citation>
    <scope>NUCLEOTIDE SEQUENCE [LARGE SCALE GENOMIC DNA]</scope>
    <source>
        <strain evidence="1">NBRC 100426</strain>
    </source>
</reference>
<comment type="caution">
    <text evidence="1">The sequence shown here is derived from an EMBL/GenBank/DDBJ whole genome shotgun (WGS) entry which is preliminary data.</text>
</comment>
<dbReference type="Gene3D" id="2.60.40.1650">
    <property type="entry name" value="Porin MspA (Ig-like beta-sandwich domain)"/>
    <property type="match status" value="1"/>
</dbReference>
<evidence type="ECO:0000313" key="2">
    <source>
        <dbReference type="Proteomes" id="UP000005038"/>
    </source>
</evidence>
<proteinExistence type="predicted"/>